<dbReference type="SUPFAM" id="SSF57903">
    <property type="entry name" value="FYVE/PHD zinc finger"/>
    <property type="match status" value="1"/>
</dbReference>
<dbReference type="InterPro" id="IPR011011">
    <property type="entry name" value="Znf_FYVE_PHD"/>
</dbReference>
<dbReference type="OrthoDB" id="5407799at2759"/>
<dbReference type="EMBL" id="CAJNOM010001908">
    <property type="protein sequence ID" value="CAF1622131.1"/>
    <property type="molecule type" value="Genomic_DNA"/>
</dbReference>
<sequence>MTHLCSSCKQIIVNNSLRKSCGSCQQIFCSKCLYQRIAVPKLNYQMQEVCTPCYHSIGTQMMLQKPPKGFTQRLEQQQPQQQQVRMPVNQIDPETKALEERLQKLRMDFPSSSSTTAAAAGGVANTPDDLLRQMNDELSIQNNDQNALADRLRILHETMPAATPDTVILPKPKEEVADDDEDEEFPWCTVCNDNATKRCLDCDELFCESCVKKIHRQSSYKNHQLESYKPSAKAKKKYNY</sequence>
<gene>
    <name evidence="1" type="ORF">BJG266_LOCUS38968</name>
    <name evidence="2" type="ORF">QVE165_LOCUS55855</name>
</gene>
<dbReference type="GO" id="GO:0044878">
    <property type="term" value="P:mitotic cytokinesis checkpoint signaling"/>
    <property type="evidence" value="ECO:0007669"/>
    <property type="project" value="TreeGrafter"/>
</dbReference>
<organism evidence="2 3">
    <name type="scientific">Adineta steineri</name>
    <dbReference type="NCBI Taxonomy" id="433720"/>
    <lineage>
        <taxon>Eukaryota</taxon>
        <taxon>Metazoa</taxon>
        <taxon>Spiralia</taxon>
        <taxon>Gnathifera</taxon>
        <taxon>Rotifera</taxon>
        <taxon>Eurotatoria</taxon>
        <taxon>Bdelloidea</taxon>
        <taxon>Adinetida</taxon>
        <taxon>Adinetidae</taxon>
        <taxon>Adineta</taxon>
    </lineage>
</organism>
<dbReference type="Proteomes" id="UP000663832">
    <property type="component" value="Unassembled WGS sequence"/>
</dbReference>
<dbReference type="SUPFAM" id="SSF57845">
    <property type="entry name" value="B-box zinc-binding domain"/>
    <property type="match status" value="1"/>
</dbReference>
<dbReference type="GO" id="GO:0032266">
    <property type="term" value="F:phosphatidylinositol-3-phosphate binding"/>
    <property type="evidence" value="ECO:0007669"/>
    <property type="project" value="TreeGrafter"/>
</dbReference>
<protein>
    <recommendedName>
        <fullName evidence="4">FYVE-type domain-containing protein</fullName>
    </recommendedName>
</protein>
<dbReference type="PANTHER" id="PTHR46603:SF1">
    <property type="entry name" value="ABSCISSION_NOCUT CHECKPOINT REGULATOR"/>
    <property type="match status" value="1"/>
</dbReference>
<dbReference type="AlphaFoldDB" id="A0A816CHV1"/>
<dbReference type="InterPro" id="IPR013083">
    <property type="entry name" value="Znf_RING/FYVE/PHD"/>
</dbReference>
<evidence type="ECO:0000313" key="2">
    <source>
        <dbReference type="EMBL" id="CAF1622131.1"/>
    </source>
</evidence>
<proteinExistence type="predicted"/>
<dbReference type="CDD" id="cd00065">
    <property type="entry name" value="FYVE_like_SF"/>
    <property type="match status" value="1"/>
</dbReference>
<dbReference type="Gene3D" id="4.10.830.40">
    <property type="match status" value="1"/>
</dbReference>
<dbReference type="PANTHER" id="PTHR46603">
    <property type="entry name" value="ABSCISSION/NOCUT CHECKPOINT REGULATOR"/>
    <property type="match status" value="1"/>
</dbReference>
<dbReference type="Proteomes" id="UP000663877">
    <property type="component" value="Unassembled WGS sequence"/>
</dbReference>
<dbReference type="Pfam" id="PF22586">
    <property type="entry name" value="ANCHR-like_BBOX"/>
    <property type="match status" value="1"/>
</dbReference>
<evidence type="ECO:0000313" key="3">
    <source>
        <dbReference type="Proteomes" id="UP000663832"/>
    </source>
</evidence>
<dbReference type="EMBL" id="CAJNOI010001580">
    <property type="protein sequence ID" value="CAF1424494.1"/>
    <property type="molecule type" value="Genomic_DNA"/>
</dbReference>
<dbReference type="Gene3D" id="3.30.40.10">
    <property type="entry name" value="Zinc/RING finger domain, C3HC4 (zinc finger)"/>
    <property type="match status" value="1"/>
</dbReference>
<reference evidence="2" key="1">
    <citation type="submission" date="2021-02" db="EMBL/GenBank/DDBJ databases">
        <authorList>
            <person name="Nowell W R."/>
        </authorList>
    </citation>
    <scope>NUCLEOTIDE SEQUENCE</scope>
</reference>
<evidence type="ECO:0008006" key="4">
    <source>
        <dbReference type="Google" id="ProtNLM"/>
    </source>
</evidence>
<comment type="caution">
    <text evidence="2">The sequence shown here is derived from an EMBL/GenBank/DDBJ whole genome shotgun (WGS) entry which is preliminary data.</text>
</comment>
<name>A0A816CHV1_9BILA</name>
<dbReference type="GO" id="GO:0030496">
    <property type="term" value="C:midbody"/>
    <property type="evidence" value="ECO:0007669"/>
    <property type="project" value="TreeGrafter"/>
</dbReference>
<accession>A0A816CHV1</accession>
<dbReference type="GO" id="GO:0005813">
    <property type="term" value="C:centrosome"/>
    <property type="evidence" value="ECO:0007669"/>
    <property type="project" value="TreeGrafter"/>
</dbReference>
<dbReference type="GO" id="GO:0009838">
    <property type="term" value="P:abscission"/>
    <property type="evidence" value="ECO:0007669"/>
    <property type="project" value="TreeGrafter"/>
</dbReference>
<keyword evidence="3" id="KW-1185">Reference proteome</keyword>
<dbReference type="GO" id="GO:0032154">
    <property type="term" value="C:cleavage furrow"/>
    <property type="evidence" value="ECO:0007669"/>
    <property type="project" value="TreeGrafter"/>
</dbReference>
<evidence type="ECO:0000313" key="1">
    <source>
        <dbReference type="EMBL" id="CAF1424494.1"/>
    </source>
</evidence>